<dbReference type="PANTHER" id="PTHR43713">
    <property type="entry name" value="GLUTAMATE-1-SEMIALDEHYDE 2,1-AMINOMUTASE"/>
    <property type="match status" value="1"/>
</dbReference>
<dbReference type="GO" id="GO:0008483">
    <property type="term" value="F:transaminase activity"/>
    <property type="evidence" value="ECO:0007669"/>
    <property type="project" value="InterPro"/>
</dbReference>
<protein>
    <submittedName>
        <fullName evidence="4">Glutamate-1-semialdehyde 2,1-aminomutase 2</fullName>
        <ecNumber evidence="4">5.4.3.8</ecNumber>
    </submittedName>
</protein>
<dbReference type="InterPro" id="IPR015424">
    <property type="entry name" value="PyrdxlP-dep_Trfase"/>
</dbReference>
<dbReference type="Pfam" id="PF00202">
    <property type="entry name" value="Aminotran_3"/>
    <property type="match status" value="1"/>
</dbReference>
<dbReference type="InterPro" id="IPR015421">
    <property type="entry name" value="PyrdxlP-dep_Trfase_major"/>
</dbReference>
<organism evidence="4 5">
    <name type="scientific">Hartmannibacter diazotrophicus</name>
    <dbReference type="NCBI Taxonomy" id="1482074"/>
    <lineage>
        <taxon>Bacteria</taxon>
        <taxon>Pseudomonadati</taxon>
        <taxon>Pseudomonadota</taxon>
        <taxon>Alphaproteobacteria</taxon>
        <taxon>Hyphomicrobiales</taxon>
        <taxon>Pleomorphomonadaceae</taxon>
        <taxon>Hartmannibacter</taxon>
    </lineage>
</organism>
<accession>A0A2C9D1G3</accession>
<dbReference type="EC" id="5.4.3.8" evidence="4"/>
<dbReference type="GO" id="GO:0042286">
    <property type="term" value="F:glutamate-1-semialdehyde 2,1-aminomutase activity"/>
    <property type="evidence" value="ECO:0007669"/>
    <property type="project" value="UniProtKB-EC"/>
</dbReference>
<gene>
    <name evidence="4" type="primary">hemL2</name>
    <name evidence="4" type="ORF">HDIA_0545</name>
</gene>
<dbReference type="Gene3D" id="3.40.640.10">
    <property type="entry name" value="Type I PLP-dependent aspartate aminotransferase-like (Major domain)"/>
    <property type="match status" value="1"/>
</dbReference>
<dbReference type="EMBL" id="LT960614">
    <property type="protein sequence ID" value="SON54086.1"/>
    <property type="molecule type" value="Genomic_DNA"/>
</dbReference>
<comment type="similarity">
    <text evidence="3">Belongs to the class-III pyridoxal-phosphate-dependent aminotransferase family.</text>
</comment>
<keyword evidence="2 3" id="KW-0663">Pyridoxal phosphate</keyword>
<name>A0A2C9D1G3_9HYPH</name>
<dbReference type="Gene3D" id="3.90.1150.10">
    <property type="entry name" value="Aspartate Aminotransferase, domain 1"/>
    <property type="match status" value="1"/>
</dbReference>
<evidence type="ECO:0000313" key="4">
    <source>
        <dbReference type="EMBL" id="SON54086.1"/>
    </source>
</evidence>
<dbReference type="AlphaFoldDB" id="A0A2C9D1G3"/>
<comment type="cofactor">
    <cofactor evidence="1">
        <name>pyridoxal 5'-phosphate</name>
        <dbReference type="ChEBI" id="CHEBI:597326"/>
    </cofactor>
</comment>
<dbReference type="GO" id="GO:0030170">
    <property type="term" value="F:pyridoxal phosphate binding"/>
    <property type="evidence" value="ECO:0007669"/>
    <property type="project" value="InterPro"/>
</dbReference>
<reference evidence="5" key="1">
    <citation type="submission" date="2017-09" db="EMBL/GenBank/DDBJ databases">
        <title>Genome sequence of Nannocystis excedens DSM 71.</title>
        <authorList>
            <person name="Blom J."/>
        </authorList>
    </citation>
    <scope>NUCLEOTIDE SEQUENCE [LARGE SCALE GENOMIC DNA]</scope>
    <source>
        <strain evidence="5">type strain: E19</strain>
    </source>
</reference>
<sequence>MPLTHSLRPLSTLPTLSMTSNSISRSRIDAVLAAERTLFEQRNPRSRALAEKASRHLPGGVPLHWMKDWGTPFPLSVASAKGAEVTDADGHVLADFCLGDTGAMFGHSPEPVVAAIREAAGHGLTAMMPSTFAAEVGDLLADIFGLDFFQMTQTASDANRAVIRWARAITRRPRLMVFEGCYHGQVDDAFVTIKDGKTAIRPGLLGQVTGITTTSVSVPFNDLDAVEAELKKGDIALVLTEPALTNTAMVLPKPGFLDGLAKLCKAHGTLLGIDETHTISTARGGYAKTHGLKPDFLVVGKPIAGGLPAAVFGFTAEVEAAMRAVDAERPAGYSGIGTTLAGNMLALAAMRATLAEVMTEDAYQHMIDLAETLAAALRHVIASRALPWTVTQMGARAEIVFSPEPLADGRAAYASIDHDLEKAIHLFLLNRDVLVTPFHNMTLVSPATTEGHVLRLGSAFADAIDTLIA</sequence>
<dbReference type="InterPro" id="IPR005814">
    <property type="entry name" value="Aminotrans_3"/>
</dbReference>
<keyword evidence="4" id="KW-0413">Isomerase</keyword>
<keyword evidence="5" id="KW-1185">Reference proteome</keyword>
<dbReference type="Proteomes" id="UP000223606">
    <property type="component" value="Chromosome 1"/>
</dbReference>
<dbReference type="InterPro" id="IPR015422">
    <property type="entry name" value="PyrdxlP-dep_Trfase_small"/>
</dbReference>
<dbReference type="SUPFAM" id="SSF53383">
    <property type="entry name" value="PLP-dependent transferases"/>
    <property type="match status" value="1"/>
</dbReference>
<dbReference type="KEGG" id="hdi:HDIA_0545"/>
<dbReference type="PANTHER" id="PTHR43713:SF3">
    <property type="entry name" value="GLUTAMATE-1-SEMIALDEHYDE 2,1-AMINOMUTASE 1, CHLOROPLASTIC-RELATED"/>
    <property type="match status" value="1"/>
</dbReference>
<evidence type="ECO:0000256" key="2">
    <source>
        <dbReference type="ARBA" id="ARBA00022898"/>
    </source>
</evidence>
<dbReference type="NCBIfam" id="NF005453">
    <property type="entry name" value="PRK07046.1"/>
    <property type="match status" value="1"/>
</dbReference>
<evidence type="ECO:0000256" key="3">
    <source>
        <dbReference type="RuleBase" id="RU003560"/>
    </source>
</evidence>
<evidence type="ECO:0000256" key="1">
    <source>
        <dbReference type="ARBA" id="ARBA00001933"/>
    </source>
</evidence>
<proteinExistence type="inferred from homology"/>
<evidence type="ECO:0000313" key="5">
    <source>
        <dbReference type="Proteomes" id="UP000223606"/>
    </source>
</evidence>